<feature type="compositionally biased region" description="Low complexity" evidence="1">
    <location>
        <begin position="54"/>
        <end position="72"/>
    </location>
</feature>
<accession>A0A7X3K6S6</accession>
<dbReference type="Proteomes" id="UP000443353">
    <property type="component" value="Unassembled WGS sequence"/>
</dbReference>
<sequence>MNRYSLLLLAAVAVSAPALAQYSWIDDHGTRVFSDRPPPPGTPPARILKTPRGAASTEATPAEATRPTAPTLADRDADFRKRAAEREADERKVEQDAQRKADNDAQCAAARRSEVVLTSGVRIADMDDKGERVFVTDEEKARRLVQVRRVLAGCR</sequence>
<feature type="chain" id="PRO_5030904149" evidence="2">
    <location>
        <begin position="21"/>
        <end position="155"/>
    </location>
</feature>
<dbReference type="AlphaFoldDB" id="A0A7X3K6S6"/>
<keyword evidence="2" id="KW-0732">Signal</keyword>
<evidence type="ECO:0000313" key="4">
    <source>
        <dbReference type="EMBL" id="MVW59540.1"/>
    </source>
</evidence>
<proteinExistence type="predicted"/>
<feature type="domain" description="DUF4124" evidence="3">
    <location>
        <begin position="8"/>
        <end position="62"/>
    </location>
</feature>
<dbReference type="InterPro" id="IPR025392">
    <property type="entry name" value="DUF4124"/>
</dbReference>
<keyword evidence="5" id="KW-1185">Reference proteome</keyword>
<protein>
    <submittedName>
        <fullName evidence="4">DUF4124 domain-containing protein</fullName>
    </submittedName>
</protein>
<feature type="compositionally biased region" description="Basic and acidic residues" evidence="1">
    <location>
        <begin position="73"/>
        <end position="103"/>
    </location>
</feature>
<evidence type="ECO:0000256" key="1">
    <source>
        <dbReference type="SAM" id="MobiDB-lite"/>
    </source>
</evidence>
<name>A0A7X3K6S6_9BURK</name>
<feature type="signal peptide" evidence="2">
    <location>
        <begin position="1"/>
        <end position="20"/>
    </location>
</feature>
<evidence type="ECO:0000313" key="5">
    <source>
        <dbReference type="Proteomes" id="UP000443353"/>
    </source>
</evidence>
<reference evidence="4 5" key="1">
    <citation type="submission" date="2019-12" db="EMBL/GenBank/DDBJ databases">
        <authorList>
            <person name="Li C."/>
            <person name="Zhao J."/>
        </authorList>
    </citation>
    <scope>NUCLEOTIDE SEQUENCE [LARGE SCALE GENOMIC DNA]</scope>
    <source>
        <strain evidence="4 5">NEAU-DD11</strain>
    </source>
</reference>
<evidence type="ECO:0000259" key="3">
    <source>
        <dbReference type="Pfam" id="PF13511"/>
    </source>
</evidence>
<evidence type="ECO:0000256" key="2">
    <source>
        <dbReference type="SAM" id="SignalP"/>
    </source>
</evidence>
<gene>
    <name evidence="4" type="ORF">GPY61_06325</name>
</gene>
<comment type="caution">
    <text evidence="4">The sequence shown here is derived from an EMBL/GenBank/DDBJ whole genome shotgun (WGS) entry which is preliminary data.</text>
</comment>
<dbReference type="Pfam" id="PF13511">
    <property type="entry name" value="DUF4124"/>
    <property type="match status" value="1"/>
</dbReference>
<feature type="region of interest" description="Disordered" evidence="1">
    <location>
        <begin position="31"/>
        <end position="107"/>
    </location>
</feature>
<dbReference type="EMBL" id="WSES01000002">
    <property type="protein sequence ID" value="MVW59540.1"/>
    <property type="molecule type" value="Genomic_DNA"/>
</dbReference>
<organism evidence="4 5">
    <name type="scientific">Massilia cellulosiltytica</name>
    <dbReference type="NCBI Taxonomy" id="2683234"/>
    <lineage>
        <taxon>Bacteria</taxon>
        <taxon>Pseudomonadati</taxon>
        <taxon>Pseudomonadota</taxon>
        <taxon>Betaproteobacteria</taxon>
        <taxon>Burkholderiales</taxon>
        <taxon>Oxalobacteraceae</taxon>
        <taxon>Telluria group</taxon>
        <taxon>Massilia</taxon>
    </lineage>
</organism>
<dbReference type="RefSeq" id="WP_056135182.1">
    <property type="nucleotide sequence ID" value="NZ_WSES01000002.1"/>
</dbReference>